<proteinExistence type="predicted"/>
<organism evidence="1 2">
    <name type="scientific">Pristionchus pacificus</name>
    <name type="common">Parasitic nematode worm</name>
    <dbReference type="NCBI Taxonomy" id="54126"/>
    <lineage>
        <taxon>Eukaryota</taxon>
        <taxon>Metazoa</taxon>
        <taxon>Ecdysozoa</taxon>
        <taxon>Nematoda</taxon>
        <taxon>Chromadorea</taxon>
        <taxon>Rhabditida</taxon>
        <taxon>Rhabditina</taxon>
        <taxon>Diplogasteromorpha</taxon>
        <taxon>Diplogasteroidea</taxon>
        <taxon>Neodiplogasteridae</taxon>
        <taxon>Pristionchus</taxon>
    </lineage>
</organism>
<dbReference type="InterPro" id="IPR019428">
    <property type="entry name" value="7TM_GPCR_serpentine_rcpt_Str"/>
</dbReference>
<dbReference type="Pfam" id="PF10326">
    <property type="entry name" value="7TM_GPCR_Str"/>
    <property type="match status" value="5"/>
</dbReference>
<dbReference type="SUPFAM" id="SSF81321">
    <property type="entry name" value="Family A G protein-coupled receptor-like"/>
    <property type="match status" value="2"/>
</dbReference>
<dbReference type="OrthoDB" id="2121326at2759"/>
<reference evidence="1" key="2">
    <citation type="submission" date="2022-06" db="UniProtKB">
        <authorList>
            <consortium name="EnsemblMetazoa"/>
        </authorList>
    </citation>
    <scope>IDENTIFICATION</scope>
    <source>
        <strain evidence="1">PS312</strain>
    </source>
</reference>
<dbReference type="AlphaFoldDB" id="A0A2A6CL93"/>
<sequence length="944" mass="107646">MNEHNILYISPVMGTALFARSDKNGVDLRDDTSQLAISVNVMLLRIVFASHRRDVGLYRYLIATFAVSDLSYTIIHYLVYPIPEMHGNAFILGGHGVFNSRLGACVYCAVYSQASPILLFHFVYRTLNLRRFSVMYHLFCPDEETLSNLSPFFSGNTSSPIIHHSETANNYIQALYWRGDTYSGPRWFCLLGALLAMGMIVVTYTVIIVCAVFINKYLRDHVAMSSKTLSLHHQLYISLICQAVYPLITTYFPLSISIFMPVFGINFVWVSLLCPPLCVSHPLFDALVLIFCMTDYRFKKLSDNVSADSRAVEDFSRGLQDVITIISLFVNVMLLRIVVTSRRREIGSYRYLIASFAISDLIYTTVHFLVYPIPEMYGNAFIMSSHGFFYSRLGACIYCGVYTQATPILVFHFVYRTLSIRSSVTYPKLFLTGMLFSAVFMNLNGIFVMSVLFRPDDTTLTAIAPLFAGNTSSPVIHRIETARDHIQALYWSGETFSGPRWANLLGAFDAFFCIAITYTMIVICAILINKFLKEHVAFSMKTLSLHRQLYRSLLCQAIYPLISTYFPLGVCMFMPIIGLSYDWVSVLCPPLCVSHPLFDALNHFLALHRSRKDFSRALQDVITVCSIFVNVMLLRIVYLSHKKCLGSYRYLIASFAISDLIYTSVHFLVYPIPEMYGNSFLLSGHGTFNSRFFACIYCGVYSQATPILVFHFVYRTLNISRFFVMNVLMRPDEETLAANAIFFAGNTSSPVIHRIETAGEHIQALYWSGETFSRPRWKSLIGAFDAGFVIFATYTMIIICAYFISKYLREHVARSMKTLSLHHQLYRSLLCQAIYPFISTYSPLGVCMFMPILGFSFDWVAIFCPPLCVSHPLFDALILIFCMREYRFGKASNCRSIFLRLIGLSTCVRKHRIYPFPSLTQERKKKDVSVLNFTLVSPIEERYT</sequence>
<evidence type="ECO:0000313" key="2">
    <source>
        <dbReference type="Proteomes" id="UP000005239"/>
    </source>
</evidence>
<accession>A0A8R1Z212</accession>
<dbReference type="InterPro" id="IPR019423">
    <property type="entry name" value="7TM_GPCR_serpentine_rcpt_Srj"/>
</dbReference>
<reference evidence="2" key="1">
    <citation type="journal article" date="2008" name="Nat. Genet.">
        <title>The Pristionchus pacificus genome provides a unique perspective on nematode lifestyle and parasitism.</title>
        <authorList>
            <person name="Dieterich C."/>
            <person name="Clifton S.W."/>
            <person name="Schuster L.N."/>
            <person name="Chinwalla A."/>
            <person name="Delehaunty K."/>
            <person name="Dinkelacker I."/>
            <person name="Fulton L."/>
            <person name="Fulton R."/>
            <person name="Godfrey J."/>
            <person name="Minx P."/>
            <person name="Mitreva M."/>
            <person name="Roeseler W."/>
            <person name="Tian H."/>
            <person name="Witte H."/>
            <person name="Yang S.P."/>
            <person name="Wilson R.K."/>
            <person name="Sommer R.J."/>
        </authorList>
    </citation>
    <scope>NUCLEOTIDE SEQUENCE [LARGE SCALE GENOMIC DNA]</scope>
    <source>
        <strain evidence="2">PS312</strain>
    </source>
</reference>
<dbReference type="EnsemblMetazoa" id="PPA40885.1">
    <property type="protein sequence ID" value="PPA40885.1"/>
    <property type="gene ID" value="WBGene00279254"/>
</dbReference>
<dbReference type="PANTHER" id="PTHR45907">
    <property type="entry name" value="SERPENTINE RECEPTOR, CLASS J"/>
    <property type="match status" value="1"/>
</dbReference>
<dbReference type="Proteomes" id="UP000005239">
    <property type="component" value="Unassembled WGS sequence"/>
</dbReference>
<keyword evidence="2" id="KW-1185">Reference proteome</keyword>
<dbReference type="PANTHER" id="PTHR45907:SF16">
    <property type="entry name" value="SERPENTINE RECEPTOR, CLASS J"/>
    <property type="match status" value="1"/>
</dbReference>
<gene>
    <name evidence="1" type="primary">WBGene00279254</name>
</gene>
<evidence type="ECO:0000313" key="1">
    <source>
        <dbReference type="EnsemblMetazoa" id="PPA40885.1"/>
    </source>
</evidence>
<accession>A0A2A6CL93</accession>
<protein>
    <submittedName>
        <fullName evidence="1">G protein-coupled receptor</fullName>
    </submittedName>
</protein>
<name>A0A2A6CL93_PRIPA</name>